<evidence type="ECO:0000313" key="2">
    <source>
        <dbReference type="EMBL" id="RRT31970.1"/>
    </source>
</evidence>
<dbReference type="EMBL" id="AMZH03034547">
    <property type="protein sequence ID" value="RRT31970.1"/>
    <property type="molecule type" value="Genomic_DNA"/>
</dbReference>
<sequence length="138" mass="15417">MTEQLSYSQMMGQDQAWASGRGSDDVVGPRREFARRFAEGIRKLVGNTLGDRRKKTIRLVVIMPEITRLAGVGSWFNLLYLLSQDWRELKSKFEKWREPMSDGCIVAAQVFRRLNRPGPTGKPPVPGFGATAPPAPVG</sequence>
<dbReference type="AlphaFoldDB" id="A0A426WXD6"/>
<proteinExistence type="predicted"/>
<accession>A0A426WXD6</accession>
<dbReference type="Proteomes" id="UP000287651">
    <property type="component" value="Unassembled WGS sequence"/>
</dbReference>
<comment type="caution">
    <text evidence="2">The sequence shown here is derived from an EMBL/GenBank/DDBJ whole genome shotgun (WGS) entry which is preliminary data.</text>
</comment>
<evidence type="ECO:0000256" key="1">
    <source>
        <dbReference type="SAM" id="MobiDB-lite"/>
    </source>
</evidence>
<feature type="region of interest" description="Disordered" evidence="1">
    <location>
        <begin position="116"/>
        <end position="138"/>
    </location>
</feature>
<name>A0A426WXD6_ENSVE</name>
<gene>
    <name evidence="2" type="ORF">B296_00047736</name>
</gene>
<organism evidence="2 3">
    <name type="scientific">Ensete ventricosum</name>
    <name type="common">Abyssinian banana</name>
    <name type="synonym">Musa ensete</name>
    <dbReference type="NCBI Taxonomy" id="4639"/>
    <lineage>
        <taxon>Eukaryota</taxon>
        <taxon>Viridiplantae</taxon>
        <taxon>Streptophyta</taxon>
        <taxon>Embryophyta</taxon>
        <taxon>Tracheophyta</taxon>
        <taxon>Spermatophyta</taxon>
        <taxon>Magnoliopsida</taxon>
        <taxon>Liliopsida</taxon>
        <taxon>Zingiberales</taxon>
        <taxon>Musaceae</taxon>
        <taxon>Ensete</taxon>
    </lineage>
</organism>
<protein>
    <submittedName>
        <fullName evidence="2">Uncharacterized protein</fullName>
    </submittedName>
</protein>
<reference evidence="2 3" key="1">
    <citation type="journal article" date="2014" name="Agronomy (Basel)">
        <title>A Draft Genome Sequence for Ensete ventricosum, the Drought-Tolerant Tree Against Hunger.</title>
        <authorList>
            <person name="Harrison J."/>
            <person name="Moore K.A."/>
            <person name="Paszkiewicz K."/>
            <person name="Jones T."/>
            <person name="Grant M."/>
            <person name="Ambacheew D."/>
            <person name="Muzemil S."/>
            <person name="Studholme D.J."/>
        </authorList>
    </citation>
    <scope>NUCLEOTIDE SEQUENCE [LARGE SCALE GENOMIC DNA]</scope>
</reference>
<evidence type="ECO:0000313" key="3">
    <source>
        <dbReference type="Proteomes" id="UP000287651"/>
    </source>
</evidence>